<evidence type="ECO:0000256" key="4">
    <source>
        <dbReference type="ARBA" id="ARBA00022563"/>
    </source>
</evidence>
<dbReference type="GO" id="GO:0005739">
    <property type="term" value="C:mitochondrion"/>
    <property type="evidence" value="ECO:0007669"/>
    <property type="project" value="TreeGrafter"/>
</dbReference>
<dbReference type="GO" id="GO:0046654">
    <property type="term" value="P:tetrahydrofolate biosynthetic process"/>
    <property type="evidence" value="ECO:0007669"/>
    <property type="project" value="InterPro"/>
</dbReference>
<evidence type="ECO:0000259" key="8">
    <source>
        <dbReference type="PROSITE" id="PS51330"/>
    </source>
</evidence>
<protein>
    <recommendedName>
        <fullName evidence="3">Dihydrofolate reductase</fullName>
        <ecNumber evidence="2">1.5.1.3</ecNumber>
    </recommendedName>
</protein>
<reference evidence="9" key="1">
    <citation type="submission" date="2014-08" db="EMBL/GenBank/DDBJ databases">
        <authorList>
            <person name="Sharma Rahul"/>
            <person name="Thines Marco"/>
        </authorList>
    </citation>
    <scope>NUCLEOTIDE SEQUENCE</scope>
</reference>
<dbReference type="EC" id="1.5.1.3" evidence="2"/>
<dbReference type="InterPro" id="IPR012259">
    <property type="entry name" value="DHFR"/>
</dbReference>
<evidence type="ECO:0000256" key="7">
    <source>
        <dbReference type="SAM" id="MobiDB-lite"/>
    </source>
</evidence>
<dbReference type="GO" id="GO:0004146">
    <property type="term" value="F:dihydrofolate reductase activity"/>
    <property type="evidence" value="ECO:0007669"/>
    <property type="project" value="UniProtKB-EC"/>
</dbReference>
<dbReference type="EMBL" id="LN483167">
    <property type="protein sequence ID" value="CDZ96823.1"/>
    <property type="molecule type" value="Genomic_DNA"/>
</dbReference>
<dbReference type="Gene3D" id="3.40.430.10">
    <property type="entry name" value="Dihydrofolate Reductase, subunit A"/>
    <property type="match status" value="1"/>
</dbReference>
<accession>A0A0F7SGG4</accession>
<dbReference type="GO" id="GO:0006730">
    <property type="term" value="P:one-carbon metabolic process"/>
    <property type="evidence" value="ECO:0007669"/>
    <property type="project" value="UniProtKB-KW"/>
</dbReference>
<dbReference type="Pfam" id="PF00186">
    <property type="entry name" value="DHFR_1"/>
    <property type="match status" value="1"/>
</dbReference>
<organism evidence="9">
    <name type="scientific">Phaffia rhodozyma</name>
    <name type="common">Yeast</name>
    <name type="synonym">Xanthophyllomyces dendrorhous</name>
    <dbReference type="NCBI Taxonomy" id="264483"/>
    <lineage>
        <taxon>Eukaryota</taxon>
        <taxon>Fungi</taxon>
        <taxon>Dikarya</taxon>
        <taxon>Basidiomycota</taxon>
        <taxon>Agaricomycotina</taxon>
        <taxon>Tremellomycetes</taxon>
        <taxon>Cystofilobasidiales</taxon>
        <taxon>Mrakiaceae</taxon>
        <taxon>Phaffia</taxon>
    </lineage>
</organism>
<evidence type="ECO:0000256" key="1">
    <source>
        <dbReference type="ARBA" id="ARBA00004903"/>
    </source>
</evidence>
<dbReference type="CDD" id="cd00209">
    <property type="entry name" value="DHFR"/>
    <property type="match status" value="1"/>
</dbReference>
<evidence type="ECO:0000313" key="9">
    <source>
        <dbReference type="EMBL" id="CDZ96823.1"/>
    </source>
</evidence>
<dbReference type="PANTHER" id="PTHR48069">
    <property type="entry name" value="DIHYDROFOLATE REDUCTASE"/>
    <property type="match status" value="1"/>
</dbReference>
<dbReference type="InterPro" id="IPR024072">
    <property type="entry name" value="DHFR-like_dom_sf"/>
</dbReference>
<comment type="pathway">
    <text evidence="1">Cofactor biosynthesis; tetrahydrofolate biosynthesis; 5,6,7,8-tetrahydrofolate from 7,8-dihydrofolate: step 1/1.</text>
</comment>
<dbReference type="PANTHER" id="PTHR48069:SF3">
    <property type="entry name" value="DIHYDROFOLATE REDUCTASE"/>
    <property type="match status" value="1"/>
</dbReference>
<dbReference type="GO" id="GO:0046452">
    <property type="term" value="P:dihydrofolate metabolic process"/>
    <property type="evidence" value="ECO:0007669"/>
    <property type="project" value="TreeGrafter"/>
</dbReference>
<evidence type="ECO:0000256" key="3">
    <source>
        <dbReference type="ARBA" id="ARBA00018886"/>
    </source>
</evidence>
<dbReference type="AlphaFoldDB" id="A0A0F7SGG4"/>
<feature type="region of interest" description="Disordered" evidence="7">
    <location>
        <begin position="1"/>
        <end position="25"/>
    </location>
</feature>
<keyword evidence="4" id="KW-0554">One-carbon metabolism</keyword>
<proteinExistence type="predicted"/>
<dbReference type="GO" id="GO:0050661">
    <property type="term" value="F:NADP binding"/>
    <property type="evidence" value="ECO:0007669"/>
    <property type="project" value="InterPro"/>
</dbReference>
<keyword evidence="6" id="KW-0560">Oxidoreductase</keyword>
<keyword evidence="5" id="KW-0521">NADP</keyword>
<dbReference type="SUPFAM" id="SSF53597">
    <property type="entry name" value="Dihydrofolate reductase-like"/>
    <property type="match status" value="1"/>
</dbReference>
<sequence>MKYFAQMTSGGPQPAENEAESGSTKPNAVIMGRKTWDGIPLKFRPLKDRQNLIISRSNSVDISNSISASSPTSLHPSLPSALSSLSPSTTNRVFLIGGAQIYRQALLTTPPLISRILLTRIKSPAFECDAFLEEFRELETDDGRKLWRKASGEELKQWAGWNVEVGEIVEKEVTYEFEMWVLNA</sequence>
<name>A0A0F7SGG4_PHARH</name>
<dbReference type="InterPro" id="IPR001796">
    <property type="entry name" value="DHFR_dom"/>
</dbReference>
<dbReference type="PRINTS" id="PR00070">
    <property type="entry name" value="DHFR"/>
</dbReference>
<feature type="domain" description="DHFR" evidence="8">
    <location>
        <begin position="1"/>
        <end position="182"/>
    </location>
</feature>
<feature type="compositionally biased region" description="Polar residues" evidence="7">
    <location>
        <begin position="1"/>
        <end position="11"/>
    </location>
</feature>
<evidence type="ECO:0000256" key="2">
    <source>
        <dbReference type="ARBA" id="ARBA00012856"/>
    </source>
</evidence>
<evidence type="ECO:0000256" key="6">
    <source>
        <dbReference type="ARBA" id="ARBA00023002"/>
    </source>
</evidence>
<evidence type="ECO:0000256" key="5">
    <source>
        <dbReference type="ARBA" id="ARBA00022857"/>
    </source>
</evidence>
<dbReference type="PROSITE" id="PS51330">
    <property type="entry name" value="DHFR_2"/>
    <property type="match status" value="1"/>
</dbReference>
<dbReference type="GO" id="GO:0046655">
    <property type="term" value="P:folic acid metabolic process"/>
    <property type="evidence" value="ECO:0007669"/>
    <property type="project" value="TreeGrafter"/>
</dbReference>